<evidence type="ECO:0000256" key="1">
    <source>
        <dbReference type="ARBA" id="ARBA00008361"/>
    </source>
</evidence>
<dbReference type="GO" id="GO:0008757">
    <property type="term" value="F:S-adenosylmethionine-dependent methyltransferase activity"/>
    <property type="evidence" value="ECO:0007669"/>
    <property type="project" value="InterPro"/>
</dbReference>
<dbReference type="OMA" id="TNVMHFC"/>
<dbReference type="EMBL" id="CP090166">
    <property type="protein sequence ID" value="UJO16719.1"/>
    <property type="molecule type" value="Genomic_DNA"/>
</dbReference>
<keyword evidence="6" id="KW-1185">Reference proteome</keyword>
<reference evidence="5" key="2">
    <citation type="journal article" date="2022" name="Microb. Genom.">
        <title>A chromosome-scale genome assembly of the tomato pathogen Cladosporium fulvum reveals a compartmentalized genome architecture and the presence of a dispensable chromosome.</title>
        <authorList>
            <person name="Zaccaron A.Z."/>
            <person name="Chen L.H."/>
            <person name="Samaras A."/>
            <person name="Stergiopoulos I."/>
        </authorList>
    </citation>
    <scope>NUCLEOTIDE SEQUENCE</scope>
    <source>
        <strain evidence="5">Race5_Kim</strain>
    </source>
</reference>
<evidence type="ECO:0000259" key="4">
    <source>
        <dbReference type="Pfam" id="PF08241"/>
    </source>
</evidence>
<organism evidence="5 6">
    <name type="scientific">Passalora fulva</name>
    <name type="common">Tomato leaf mold</name>
    <name type="synonym">Cladosporium fulvum</name>
    <dbReference type="NCBI Taxonomy" id="5499"/>
    <lineage>
        <taxon>Eukaryota</taxon>
        <taxon>Fungi</taxon>
        <taxon>Dikarya</taxon>
        <taxon>Ascomycota</taxon>
        <taxon>Pezizomycotina</taxon>
        <taxon>Dothideomycetes</taxon>
        <taxon>Dothideomycetidae</taxon>
        <taxon>Mycosphaerellales</taxon>
        <taxon>Mycosphaerellaceae</taxon>
        <taxon>Fulvia</taxon>
    </lineage>
</organism>
<keyword evidence="3" id="KW-0808">Transferase</keyword>
<dbReference type="PANTHER" id="PTHR44942:SF4">
    <property type="entry name" value="METHYLTRANSFERASE TYPE 11 DOMAIN-CONTAINING PROTEIN"/>
    <property type="match status" value="1"/>
</dbReference>
<sequence length="320" mass="35973">MSSPDNSDKSKSVVDLYDKDYDFWDNYIEGRPQVPDSFFERILAYHSQHSNCFALAHDAGAGAAVHSYAFADEFAKVIVSDISASNIYVAKTRWGDTDHFTYRVGRLQDTAEDIAAGSVDLFFVSTAIHFCGDEVGKAIEEAARQLKSGGTIAVSAFGPAIFDDPEVQRIWLKLYQQSGHVHVASRPGGNLLLDPWKIGASSYDAVPLPVELFEPGALRIKLNFNMTPGFTWRELHTPPEDADLLPEWSQVGPDDQMSFESDSGWRFEWEETQLRMHKHSMRFPNDEQVSKLWLEMVELVKSRGTVKGVWPAIILLATRR</sequence>
<dbReference type="RefSeq" id="XP_047761085.1">
    <property type="nucleotide sequence ID" value="XM_047903633.1"/>
</dbReference>
<accession>A0A9Q8LGG4</accession>
<dbReference type="Gene3D" id="3.40.50.150">
    <property type="entry name" value="Vaccinia Virus protein VP39"/>
    <property type="match status" value="1"/>
</dbReference>
<dbReference type="Pfam" id="PF08241">
    <property type="entry name" value="Methyltransf_11"/>
    <property type="match status" value="1"/>
</dbReference>
<gene>
    <name evidence="5" type="ORF">CLAFUR5_04485</name>
</gene>
<dbReference type="InterPro" id="IPR051052">
    <property type="entry name" value="Diverse_substrate_MTase"/>
</dbReference>
<dbReference type="Proteomes" id="UP000756132">
    <property type="component" value="Chromosome 4"/>
</dbReference>
<dbReference type="OrthoDB" id="10027013at2759"/>
<evidence type="ECO:0000256" key="3">
    <source>
        <dbReference type="ARBA" id="ARBA00022679"/>
    </source>
</evidence>
<dbReference type="InterPro" id="IPR013216">
    <property type="entry name" value="Methyltransf_11"/>
</dbReference>
<evidence type="ECO:0000313" key="6">
    <source>
        <dbReference type="Proteomes" id="UP000756132"/>
    </source>
</evidence>
<dbReference type="KEGG" id="ffu:CLAFUR5_04485"/>
<dbReference type="GeneID" id="71984363"/>
<protein>
    <submittedName>
        <fullName evidence="5">Methyltransferase gedG</fullName>
    </submittedName>
</protein>
<keyword evidence="2 5" id="KW-0489">Methyltransferase</keyword>
<comment type="similarity">
    <text evidence="1">Belongs to the methyltransferase superfamily.</text>
</comment>
<evidence type="ECO:0000313" key="5">
    <source>
        <dbReference type="EMBL" id="UJO16719.1"/>
    </source>
</evidence>
<proteinExistence type="inferred from homology"/>
<dbReference type="SUPFAM" id="SSF53335">
    <property type="entry name" value="S-adenosyl-L-methionine-dependent methyltransferases"/>
    <property type="match status" value="1"/>
</dbReference>
<dbReference type="CDD" id="cd02440">
    <property type="entry name" value="AdoMet_MTases"/>
    <property type="match status" value="1"/>
</dbReference>
<dbReference type="GO" id="GO:0032259">
    <property type="term" value="P:methylation"/>
    <property type="evidence" value="ECO:0007669"/>
    <property type="project" value="UniProtKB-KW"/>
</dbReference>
<reference evidence="5" key="1">
    <citation type="submission" date="2021-12" db="EMBL/GenBank/DDBJ databases">
        <authorList>
            <person name="Zaccaron A."/>
            <person name="Stergiopoulos I."/>
        </authorList>
    </citation>
    <scope>NUCLEOTIDE SEQUENCE</scope>
    <source>
        <strain evidence="5">Race5_Kim</strain>
    </source>
</reference>
<feature type="domain" description="Methyltransferase type 11" evidence="4">
    <location>
        <begin position="58"/>
        <end position="153"/>
    </location>
</feature>
<dbReference type="InterPro" id="IPR029063">
    <property type="entry name" value="SAM-dependent_MTases_sf"/>
</dbReference>
<dbReference type="PANTHER" id="PTHR44942">
    <property type="entry name" value="METHYLTRANSF_11 DOMAIN-CONTAINING PROTEIN"/>
    <property type="match status" value="1"/>
</dbReference>
<evidence type="ECO:0000256" key="2">
    <source>
        <dbReference type="ARBA" id="ARBA00022603"/>
    </source>
</evidence>
<name>A0A9Q8LGG4_PASFU</name>
<dbReference type="AlphaFoldDB" id="A0A9Q8LGG4"/>